<dbReference type="InParanoid" id="A0A5J5EYB2"/>
<evidence type="ECO:0000313" key="1">
    <source>
        <dbReference type="EMBL" id="KAA8907429.1"/>
    </source>
</evidence>
<accession>A0A5J5EYB2</accession>
<reference evidence="1 2" key="1">
    <citation type="submission" date="2019-09" db="EMBL/GenBank/DDBJ databases">
        <title>Draft genome of the ectomycorrhizal ascomycete Sphaerosporella brunnea.</title>
        <authorList>
            <consortium name="DOE Joint Genome Institute"/>
            <person name="Benucci G.M."/>
            <person name="Marozzi G."/>
            <person name="Antonielli L."/>
            <person name="Sanchez S."/>
            <person name="Marco P."/>
            <person name="Wang X."/>
            <person name="Falini L.B."/>
            <person name="Barry K."/>
            <person name="Haridas S."/>
            <person name="Lipzen A."/>
            <person name="Labutti K."/>
            <person name="Grigoriev I.V."/>
            <person name="Murat C."/>
            <person name="Martin F."/>
            <person name="Albertini E."/>
            <person name="Donnini D."/>
            <person name="Bonito G."/>
        </authorList>
    </citation>
    <scope>NUCLEOTIDE SEQUENCE [LARGE SCALE GENOMIC DNA]</scope>
    <source>
        <strain evidence="1 2">Sb_GMNB300</strain>
    </source>
</reference>
<proteinExistence type="predicted"/>
<keyword evidence="2" id="KW-1185">Reference proteome</keyword>
<dbReference type="Proteomes" id="UP000326924">
    <property type="component" value="Unassembled WGS sequence"/>
</dbReference>
<comment type="caution">
    <text evidence="1">The sequence shown here is derived from an EMBL/GenBank/DDBJ whole genome shotgun (WGS) entry which is preliminary data.</text>
</comment>
<gene>
    <name evidence="1" type="ORF">FN846DRAFT_906603</name>
</gene>
<dbReference type="EMBL" id="VXIS01000079">
    <property type="protein sequence ID" value="KAA8907429.1"/>
    <property type="molecule type" value="Genomic_DNA"/>
</dbReference>
<organism evidence="1 2">
    <name type="scientific">Sphaerosporella brunnea</name>
    <dbReference type="NCBI Taxonomy" id="1250544"/>
    <lineage>
        <taxon>Eukaryota</taxon>
        <taxon>Fungi</taxon>
        <taxon>Dikarya</taxon>
        <taxon>Ascomycota</taxon>
        <taxon>Pezizomycotina</taxon>
        <taxon>Pezizomycetes</taxon>
        <taxon>Pezizales</taxon>
        <taxon>Pyronemataceae</taxon>
        <taxon>Sphaerosporella</taxon>
    </lineage>
</organism>
<dbReference type="OrthoDB" id="10334777at2759"/>
<dbReference type="AlphaFoldDB" id="A0A5J5EYB2"/>
<sequence length="134" mass="14279">MAAIARSHSNRGRRPALIPHHADLSLSLSAASAVLSSATYSPARDAQTGVWVLTPPPSAGGHTSVAEEFKEDVFSWVNSPATDDEERPVHALKGDTVCSRMATGAETVPTSPLSGTFEVLERQKRRLQEAGQEC</sequence>
<protein>
    <submittedName>
        <fullName evidence="1">Uncharacterized protein</fullName>
    </submittedName>
</protein>
<name>A0A5J5EYB2_9PEZI</name>
<evidence type="ECO:0000313" key="2">
    <source>
        <dbReference type="Proteomes" id="UP000326924"/>
    </source>
</evidence>